<feature type="compositionally biased region" description="Basic and acidic residues" evidence="4">
    <location>
        <begin position="1398"/>
        <end position="1409"/>
    </location>
</feature>
<feature type="coiled-coil region" evidence="3">
    <location>
        <begin position="305"/>
        <end position="338"/>
    </location>
</feature>
<feature type="compositionally biased region" description="Low complexity" evidence="4">
    <location>
        <begin position="1260"/>
        <end position="1270"/>
    </location>
</feature>
<dbReference type="InterPro" id="IPR000504">
    <property type="entry name" value="RRM_dom"/>
</dbReference>
<dbReference type="EMBL" id="GEDC01027960">
    <property type="protein sequence ID" value="JAS09338.1"/>
    <property type="molecule type" value="Transcribed_RNA"/>
</dbReference>
<feature type="region of interest" description="Disordered" evidence="4">
    <location>
        <begin position="1497"/>
        <end position="1553"/>
    </location>
</feature>
<dbReference type="PROSITE" id="PS50102">
    <property type="entry name" value="RRM"/>
    <property type="match status" value="1"/>
</dbReference>
<protein>
    <recommendedName>
        <fullName evidence="8">RRM domain-containing protein</fullName>
    </recommendedName>
</protein>
<feature type="compositionally biased region" description="Basic and acidic residues" evidence="4">
    <location>
        <begin position="409"/>
        <end position="428"/>
    </location>
</feature>
<evidence type="ECO:0000256" key="3">
    <source>
        <dbReference type="SAM" id="Coils"/>
    </source>
</evidence>
<feature type="compositionally biased region" description="Pro residues" evidence="4">
    <location>
        <begin position="1226"/>
        <end position="1241"/>
    </location>
</feature>
<dbReference type="InterPro" id="IPR006569">
    <property type="entry name" value="CID_dom"/>
</dbReference>
<evidence type="ECO:0008006" key="8">
    <source>
        <dbReference type="Google" id="ProtNLM"/>
    </source>
</evidence>
<feature type="compositionally biased region" description="Pro residues" evidence="4">
    <location>
        <begin position="911"/>
        <end position="921"/>
    </location>
</feature>
<feature type="region of interest" description="Disordered" evidence="4">
    <location>
        <begin position="654"/>
        <end position="674"/>
    </location>
</feature>
<dbReference type="SUPFAM" id="SSF48464">
    <property type="entry name" value="ENTH/VHS domain"/>
    <property type="match status" value="1"/>
</dbReference>
<feature type="compositionally biased region" description="Basic and acidic residues" evidence="4">
    <location>
        <begin position="924"/>
        <end position="938"/>
    </location>
</feature>
<dbReference type="Gene3D" id="1.25.40.90">
    <property type="match status" value="1"/>
</dbReference>
<dbReference type="SMART" id="SM00360">
    <property type="entry name" value="RRM"/>
    <property type="match status" value="1"/>
</dbReference>
<feature type="domain" description="RRM" evidence="5">
    <location>
        <begin position="522"/>
        <end position="594"/>
    </location>
</feature>
<sequence length="1725" mass="194857">MEVVKLFNSELSSLYEAKPPISKAKMTSITRTAIKAIKFYKHVVQSVEKFIQKCKPEYKVPGLYVIDSIVRQSRHQFGTEKDVFAPRFARNLQTTFIQLFNCPQEDKSKVIRVLNLWQKNNVFESDVIQPLFDLADPSHPIHKELPANTTSNGITSKPSTNTPKLLAGAKISSKDATAGWVNQTSHIETSSSQMTPVSTKHTPVSGQSSVIDVNFIQQLQQLQTLLDQRTDNPTPTKKDSDQVKFDKKLLDFDYDEEEEEDATAGTGVSSLSHSTPTLHHQQQQVASSLDSLGSILSNPEVLRQLQNLQVQLHQQQVRHESEEKLRKLQEMRQQEEEFDKHLAQTVPNLPFADECDFKPNQDLGSTMPLHHQAFMQHSQGLSFPGMDLSQPPPGYGMSLQKSVGSPLEDGEHANSDLDERIGMRKSEEGGGAVVIIDSESPSDSPAHRRRRRRSNSRSRHRSRSDSRSRSRSKRKRSRSYDRGHGKDYDRTKDREMEKERERDRRRKGLPPLQREHLSVCSTTLWIGHLSKLVQQEELSDTFGEYGDIVSINLIPPRGCAFICMNRRQDAHKALQQLRHHKLQGKAITIAWAPGKGMKDKEWKDYWEVEQGVSYIPWCKIPRDIDLELLEDGGMLDEESFPDWLIEKQRRCKEEDQIKSQGSSQTAEDDKPDIIGKMPDMEIPVPTTMPGFIPLPEGPQPNDIKTSSASIPTMIPATPTAMPPLGMMPPFGLHNVPRLLGPMGMAMSHAGLMSNVPLGVPPPLMATMHQQMMSRMPQPVGSPFNAGPGVGLLPHPQLSQIPLPTPQGQDGAKSRMNPLGVPPPTGDLSSFPESMLQLPFTLPPQLQLQASGLGVLPPRLSGLEQSTPMDVESDQNTNKDDDSASKSLNNSMANMPFNRPPPHFSPLTLLKIPPPLNIPPPNSSMDKDDRDIQDKDYRNVQENSNTSRDEKDKDYRSARGRDGDFRNKEARDKDGRDRDYRDRDRRDSRRDRDRNHDDKDSNFRNNKDSRNKEIEEGKENESKKDRGPRNDLNKREEDDRNFRDRSRNRDRDRDRDRDRGRDRGGRWNDRDREKDDRSKDRNTRDRDMPKNKDDQTENKDKLNNTSLQERLRNLAHDQNRPSGEFVRRGRSPPKDTIIPPLLPPPTVNMDPNDMPFHGPPRGPMFGGRANMGVSQDGHNRHSDEFGHRGQRGPRDNFDNRGPPRGPPDNFDVRGPPRGPPENFDGRGPPPLDNFNPRGPPPDVFDHRGPPADSFDPRGPPHEGFGPMEGFGPPRPGFKPQGSEDFHPRIRIEFFPRRGGMGHPPDNFMRMKGRGPMGPGPMFPPRGPPGPMGMRGPRPGMWMDGPGFPHRGFPPPDGPPPDEFFNRGPPVFDESGRGQGDANLRGRGRGGFQGRNAAGSERRREEGEGKRSRWSNASPSPPRQTHSPSNGETKENEISKTLEVENHPTSAVNDQIKDEEKYNLCTSDKIEPVVEKGLDCKTEQKSPSLVTEEQLPIFVKNEFISPQKRRLSQSDIKSESISPSQDTKKERRLSLSGAERSPLGTIHEVTSTTHEKNVLTKESDIFEPIIKIDNSGFKESPSSADDGHQNSNIFQPEKKVNMSKVESGLPDPERRLSFLEQEKEFNLIEQEARPEKHKFSESHSLVAPNERKAIEIEPFCDDFDIEPKHIDDQDFACASFSALPDDFLIPNKPSIIEDEFRIDKPDLTNYESKELFTETSNETDLGK</sequence>
<evidence type="ECO:0000256" key="4">
    <source>
        <dbReference type="SAM" id="MobiDB-lite"/>
    </source>
</evidence>
<dbReference type="GO" id="GO:0003723">
    <property type="term" value="F:RNA binding"/>
    <property type="evidence" value="ECO:0007669"/>
    <property type="project" value="UniProtKB-UniRule"/>
</dbReference>
<feature type="region of interest" description="Disordered" evidence="4">
    <location>
        <begin position="856"/>
        <end position="1457"/>
    </location>
</feature>
<dbReference type="CDD" id="cd16983">
    <property type="entry name" value="CID_SCAF8_like"/>
    <property type="match status" value="1"/>
</dbReference>
<dbReference type="InterPro" id="IPR035979">
    <property type="entry name" value="RBD_domain_sf"/>
</dbReference>
<accession>A0A1B6C775</accession>
<feature type="region of interest" description="Disordered" evidence="4">
    <location>
        <begin position="1574"/>
        <end position="1608"/>
    </location>
</feature>
<proteinExistence type="predicted"/>
<evidence type="ECO:0000256" key="2">
    <source>
        <dbReference type="PROSITE-ProRule" id="PRU00176"/>
    </source>
</evidence>
<feature type="compositionally biased region" description="Basic and acidic residues" evidence="4">
    <location>
        <begin position="1280"/>
        <end position="1294"/>
    </location>
</feature>
<keyword evidence="3" id="KW-0175">Coiled coil</keyword>
<dbReference type="Pfam" id="PF04818">
    <property type="entry name" value="CID"/>
    <property type="match status" value="1"/>
</dbReference>
<feature type="compositionally biased region" description="Pro residues" evidence="4">
    <location>
        <begin position="1350"/>
        <end position="1360"/>
    </location>
</feature>
<dbReference type="FunFam" id="1.25.40.90:FF:000004">
    <property type="entry name" value="splicing factor, arginine/serine-rich 15"/>
    <property type="match status" value="1"/>
</dbReference>
<evidence type="ECO:0000259" key="5">
    <source>
        <dbReference type="PROSITE" id="PS50102"/>
    </source>
</evidence>
<dbReference type="PROSITE" id="PS51391">
    <property type="entry name" value="CID"/>
    <property type="match status" value="1"/>
</dbReference>
<dbReference type="SUPFAM" id="SSF54928">
    <property type="entry name" value="RNA-binding domain, RBD"/>
    <property type="match status" value="1"/>
</dbReference>
<dbReference type="CDD" id="cd12227">
    <property type="entry name" value="RRM_SCAF4_SCAF8"/>
    <property type="match status" value="1"/>
</dbReference>
<feature type="compositionally biased region" description="Basic and acidic residues" evidence="4">
    <location>
        <begin position="478"/>
        <end position="502"/>
    </location>
</feature>
<dbReference type="SMART" id="SM00582">
    <property type="entry name" value="RPR"/>
    <property type="match status" value="1"/>
</dbReference>
<name>A0A1B6C775_9HEMI</name>
<reference evidence="7" key="1">
    <citation type="submission" date="2015-12" db="EMBL/GenBank/DDBJ databases">
        <title>De novo transcriptome assembly of four potential Pierce s Disease insect vectors from Arizona vineyards.</title>
        <authorList>
            <person name="Tassone E.E."/>
        </authorList>
    </citation>
    <scope>NUCLEOTIDE SEQUENCE</scope>
</reference>
<feature type="region of interest" description="Disordered" evidence="4">
    <location>
        <begin position="256"/>
        <end position="285"/>
    </location>
</feature>
<dbReference type="InterPro" id="IPR051485">
    <property type="entry name" value="SR-CTD_assoc_factor"/>
</dbReference>
<keyword evidence="1 2" id="KW-0694">RNA-binding</keyword>
<feature type="compositionally biased region" description="Basic and acidic residues" evidence="4">
    <location>
        <begin position="946"/>
        <end position="1101"/>
    </location>
</feature>
<feature type="compositionally biased region" description="Basic and acidic residues" evidence="4">
    <location>
        <begin position="1176"/>
        <end position="1197"/>
    </location>
</feature>
<evidence type="ECO:0000259" key="6">
    <source>
        <dbReference type="PROSITE" id="PS51391"/>
    </source>
</evidence>
<evidence type="ECO:0000256" key="1">
    <source>
        <dbReference type="ARBA" id="ARBA00022884"/>
    </source>
</evidence>
<dbReference type="InterPro" id="IPR008942">
    <property type="entry name" value="ENTH_VHS"/>
</dbReference>
<feature type="region of interest" description="Disordered" evidence="4">
    <location>
        <begin position="801"/>
        <end position="831"/>
    </location>
</feature>
<feature type="compositionally biased region" description="Polar residues" evidence="4">
    <location>
        <begin position="1511"/>
        <end position="1523"/>
    </location>
</feature>
<gene>
    <name evidence="7" type="ORF">g.25538</name>
</gene>
<evidence type="ECO:0000313" key="7">
    <source>
        <dbReference type="EMBL" id="JAS09338.1"/>
    </source>
</evidence>
<dbReference type="PANTHER" id="PTHR23140">
    <property type="entry name" value="RNA PROCESSING PROTEIN LD23810P"/>
    <property type="match status" value="1"/>
</dbReference>
<organism evidence="7">
    <name type="scientific">Clastoptera arizonana</name>
    <name type="common">Arizona spittle bug</name>
    <dbReference type="NCBI Taxonomy" id="38151"/>
    <lineage>
        <taxon>Eukaryota</taxon>
        <taxon>Metazoa</taxon>
        <taxon>Ecdysozoa</taxon>
        <taxon>Arthropoda</taxon>
        <taxon>Hexapoda</taxon>
        <taxon>Insecta</taxon>
        <taxon>Pterygota</taxon>
        <taxon>Neoptera</taxon>
        <taxon>Paraneoptera</taxon>
        <taxon>Hemiptera</taxon>
        <taxon>Auchenorrhyncha</taxon>
        <taxon>Cercopoidea</taxon>
        <taxon>Clastopteridae</taxon>
        <taxon>Clastoptera</taxon>
    </lineage>
</organism>
<dbReference type="InterPro" id="IPR012677">
    <property type="entry name" value="Nucleotide-bd_a/b_plait_sf"/>
</dbReference>
<feature type="compositionally biased region" description="Low complexity" evidence="4">
    <location>
        <begin position="1330"/>
        <end position="1349"/>
    </location>
</feature>
<feature type="compositionally biased region" description="Pro residues" evidence="4">
    <location>
        <begin position="1316"/>
        <end position="1329"/>
    </location>
</feature>
<dbReference type="GO" id="GO:0005634">
    <property type="term" value="C:nucleus"/>
    <property type="evidence" value="ECO:0007669"/>
    <property type="project" value="TreeGrafter"/>
</dbReference>
<feature type="region of interest" description="Disordered" evidence="4">
    <location>
        <begin position="384"/>
        <end position="510"/>
    </location>
</feature>
<feature type="compositionally biased region" description="Basic residues" evidence="4">
    <location>
        <begin position="447"/>
        <end position="462"/>
    </location>
</feature>
<feature type="domain" description="CID" evidence="6">
    <location>
        <begin position="1"/>
        <end position="139"/>
    </location>
</feature>
<feature type="compositionally biased region" description="Basic and acidic residues" evidence="4">
    <location>
        <begin position="1242"/>
        <end position="1259"/>
    </location>
</feature>
<feature type="compositionally biased region" description="Low complexity" evidence="4">
    <location>
        <begin position="269"/>
        <end position="280"/>
    </location>
</feature>
<feature type="compositionally biased region" description="Polar residues" evidence="4">
    <location>
        <begin position="1412"/>
        <end position="1429"/>
    </location>
</feature>
<feature type="compositionally biased region" description="Basic and acidic residues" evidence="4">
    <location>
        <begin position="1108"/>
        <end position="1118"/>
    </location>
</feature>
<dbReference type="PANTHER" id="PTHR23140:SF4">
    <property type="entry name" value="PROTEIN CBR-NRD-1"/>
    <property type="match status" value="1"/>
</dbReference>
<feature type="compositionally biased region" description="Basic and acidic residues" evidence="4">
    <location>
        <begin position="1430"/>
        <end position="1444"/>
    </location>
</feature>
<dbReference type="Pfam" id="PF00076">
    <property type="entry name" value="RRM_1"/>
    <property type="match status" value="1"/>
</dbReference>
<dbReference type="Gene3D" id="3.30.70.330">
    <property type="match status" value="1"/>
</dbReference>